<gene>
    <name evidence="8" type="ORF">COS93_00055</name>
</gene>
<evidence type="ECO:0000259" key="6">
    <source>
        <dbReference type="Pfam" id="PF01386"/>
    </source>
</evidence>
<dbReference type="Pfam" id="PF01386">
    <property type="entry name" value="Ribosomal_L25p"/>
    <property type="match status" value="1"/>
</dbReference>
<dbReference type="Gene3D" id="2.170.120.20">
    <property type="entry name" value="Ribosomal protein L25, beta domain"/>
    <property type="match status" value="1"/>
</dbReference>
<dbReference type="Proteomes" id="UP000228777">
    <property type="component" value="Unassembled WGS sequence"/>
</dbReference>
<dbReference type="GO" id="GO:0006412">
    <property type="term" value="P:translation"/>
    <property type="evidence" value="ECO:0007669"/>
    <property type="project" value="InterPro"/>
</dbReference>
<dbReference type="Pfam" id="PF14693">
    <property type="entry name" value="Ribosomal_TL5_C"/>
    <property type="match status" value="1"/>
</dbReference>
<dbReference type="GO" id="GO:0003735">
    <property type="term" value="F:structural constituent of ribosome"/>
    <property type="evidence" value="ECO:0007669"/>
    <property type="project" value="InterPro"/>
</dbReference>
<evidence type="ECO:0000256" key="1">
    <source>
        <dbReference type="ARBA" id="ARBA00022730"/>
    </source>
</evidence>
<evidence type="ECO:0000259" key="7">
    <source>
        <dbReference type="Pfam" id="PF14693"/>
    </source>
</evidence>
<dbReference type="NCBIfam" id="TIGR00731">
    <property type="entry name" value="bL25_bact_ctc"/>
    <property type="match status" value="1"/>
</dbReference>
<sequence length="204" mass="23364">RKTHYSHQELIPAILYGSEIKNFPLEIDRKQFEKVYKETGESSLISLQIEGENSKKFDVLIHDVEKDPLTKKILHVDFYCPSTKKEVKAEIPLVFEGETPVVKELGGILIREIQTVIVKGLAQKLPREIKVNISKLKNFQDRILIKDLEIPEGITILKSPEEIVALIGLPEKEEEIKPVEEKPVEEKPIEEKVTETETTEKTKS</sequence>
<proteinExistence type="inferred from homology"/>
<reference evidence="9" key="1">
    <citation type="submission" date="2017-09" db="EMBL/GenBank/DDBJ databases">
        <title>Depth-based differentiation of microbial function through sediment-hosted aquifers and enrichment of novel symbionts in the deep terrestrial subsurface.</title>
        <authorList>
            <person name="Probst A.J."/>
            <person name="Ladd B."/>
            <person name="Jarett J.K."/>
            <person name="Geller-Mcgrath D.E."/>
            <person name="Sieber C.M.K."/>
            <person name="Emerson J.B."/>
            <person name="Anantharaman K."/>
            <person name="Thomas B.C."/>
            <person name="Malmstrom R."/>
            <person name="Stieglmeier M."/>
            <person name="Klingl A."/>
            <person name="Woyke T."/>
            <person name="Ryan C.M."/>
            <person name="Banfield J.F."/>
        </authorList>
    </citation>
    <scope>NUCLEOTIDE SEQUENCE [LARGE SCALE GENOMIC DNA]</scope>
</reference>
<dbReference type="GO" id="GO:0008097">
    <property type="term" value="F:5S rRNA binding"/>
    <property type="evidence" value="ECO:0007669"/>
    <property type="project" value="InterPro"/>
</dbReference>
<evidence type="ECO:0000256" key="5">
    <source>
        <dbReference type="SAM" id="MobiDB-lite"/>
    </source>
</evidence>
<dbReference type="InterPro" id="IPR020930">
    <property type="entry name" value="Ribosomal_uL5_bac-type"/>
</dbReference>
<dbReference type="Gene3D" id="2.40.240.10">
    <property type="entry name" value="Ribosomal Protein L25, Chain P"/>
    <property type="match status" value="1"/>
</dbReference>
<feature type="domain" description="Large ribosomal subunit protein bL25 beta" evidence="7">
    <location>
        <begin position="86"/>
        <end position="168"/>
    </location>
</feature>
<evidence type="ECO:0000256" key="2">
    <source>
        <dbReference type="ARBA" id="ARBA00022884"/>
    </source>
</evidence>
<dbReference type="InterPro" id="IPR037121">
    <property type="entry name" value="Ribosomal_bL25_C"/>
</dbReference>
<feature type="region of interest" description="Disordered" evidence="5">
    <location>
        <begin position="177"/>
        <end position="204"/>
    </location>
</feature>
<evidence type="ECO:0000256" key="4">
    <source>
        <dbReference type="ARBA" id="ARBA00023274"/>
    </source>
</evidence>
<keyword evidence="3 8" id="KW-0689">Ribosomal protein</keyword>
<evidence type="ECO:0000313" key="9">
    <source>
        <dbReference type="Proteomes" id="UP000228777"/>
    </source>
</evidence>
<dbReference type="InterPro" id="IPR020056">
    <property type="entry name" value="Rbsml_bL25/Gln-tRNA_synth_N"/>
</dbReference>
<dbReference type="EMBL" id="PEWP01000004">
    <property type="protein sequence ID" value="PIU47308.1"/>
    <property type="molecule type" value="Genomic_DNA"/>
</dbReference>
<organism evidence="8 9">
    <name type="scientific">bacterium (Candidatus Gribaldobacteria) CG07_land_8_20_14_0_80_33_18</name>
    <dbReference type="NCBI Taxonomy" id="2014272"/>
    <lineage>
        <taxon>Bacteria</taxon>
        <taxon>Candidatus Gribaldobacteria</taxon>
    </lineage>
</organism>
<evidence type="ECO:0000313" key="8">
    <source>
        <dbReference type="EMBL" id="PIU47308.1"/>
    </source>
</evidence>
<comment type="caution">
    <text evidence="8">The sequence shown here is derived from an EMBL/GenBank/DDBJ whole genome shotgun (WGS) entry which is preliminary data.</text>
</comment>
<evidence type="ECO:0000256" key="3">
    <source>
        <dbReference type="ARBA" id="ARBA00022980"/>
    </source>
</evidence>
<keyword evidence="2" id="KW-0694">RNA-binding</keyword>
<protein>
    <submittedName>
        <fullName evidence="8">50S ribosomal protein L25</fullName>
    </submittedName>
</protein>
<dbReference type="InterPro" id="IPR011035">
    <property type="entry name" value="Ribosomal_bL25/Gln-tRNA_synth"/>
</dbReference>
<feature type="domain" description="Large ribosomal subunit protein bL25 L25" evidence="6">
    <location>
        <begin position="7"/>
        <end position="78"/>
    </location>
</feature>
<dbReference type="InterPro" id="IPR001021">
    <property type="entry name" value="Ribosomal_bL25_long"/>
</dbReference>
<dbReference type="PANTHER" id="PTHR33284">
    <property type="entry name" value="RIBOSOMAL PROTEIN L25/GLN-TRNA SYNTHETASE, ANTI-CODON-BINDING DOMAIN-CONTAINING PROTEIN"/>
    <property type="match status" value="1"/>
</dbReference>
<dbReference type="SUPFAM" id="SSF50715">
    <property type="entry name" value="Ribosomal protein L25-like"/>
    <property type="match status" value="1"/>
</dbReference>
<keyword evidence="1" id="KW-0699">rRNA-binding</keyword>
<dbReference type="InterPro" id="IPR020057">
    <property type="entry name" value="Ribosomal_bL25_b-dom"/>
</dbReference>
<feature type="non-terminal residue" evidence="8">
    <location>
        <position position="1"/>
    </location>
</feature>
<name>A0A2M6Z4G3_9BACT</name>
<dbReference type="CDD" id="cd00495">
    <property type="entry name" value="Ribosomal_L25_TL5_CTC"/>
    <property type="match status" value="1"/>
</dbReference>
<accession>A0A2M6Z4G3</accession>
<keyword evidence="4" id="KW-0687">Ribonucleoprotein</keyword>
<dbReference type="PANTHER" id="PTHR33284:SF1">
    <property type="entry name" value="RIBOSOMAL PROTEIN L25_GLN-TRNA SYNTHETASE, ANTI-CODON-BINDING DOMAIN-CONTAINING PROTEIN"/>
    <property type="match status" value="1"/>
</dbReference>
<dbReference type="AlphaFoldDB" id="A0A2M6Z4G3"/>
<dbReference type="GO" id="GO:0022625">
    <property type="term" value="C:cytosolic large ribosomal subunit"/>
    <property type="evidence" value="ECO:0007669"/>
    <property type="project" value="TreeGrafter"/>
</dbReference>
<dbReference type="InterPro" id="IPR029751">
    <property type="entry name" value="Ribosomal_L25_dom"/>
</dbReference>
<dbReference type="HAMAP" id="MF_01334">
    <property type="entry name" value="Ribosomal_bL25_CTC"/>
    <property type="match status" value="1"/>
</dbReference>